<dbReference type="PANTHER" id="PTHR11240">
    <property type="entry name" value="RIBONUCLEASE T2"/>
    <property type="match status" value="1"/>
</dbReference>
<evidence type="ECO:0000256" key="1">
    <source>
        <dbReference type="ARBA" id="ARBA00007469"/>
    </source>
</evidence>
<dbReference type="InterPro" id="IPR036430">
    <property type="entry name" value="RNase_T2-like_sf"/>
</dbReference>
<dbReference type="InterPro" id="IPR018188">
    <property type="entry name" value="RNase_T2_His_AS_1"/>
</dbReference>
<evidence type="ECO:0000313" key="4">
    <source>
        <dbReference type="EMBL" id="TFW14893.1"/>
    </source>
</evidence>
<name>A0A4Y9S172_9BURK</name>
<proteinExistence type="inferred from homology"/>
<accession>A0A4Y9S172</accession>
<evidence type="ECO:0000256" key="2">
    <source>
        <dbReference type="RuleBase" id="RU004328"/>
    </source>
</evidence>
<dbReference type="RefSeq" id="WP_135208721.1">
    <property type="nucleotide sequence ID" value="NZ_SPVF01000237.1"/>
</dbReference>
<comment type="caution">
    <text evidence="4">The sequence shown here is derived from an EMBL/GenBank/DDBJ whole genome shotgun (WGS) entry which is preliminary data.</text>
</comment>
<dbReference type="SUPFAM" id="SSF55895">
    <property type="entry name" value="Ribonuclease Rh-like"/>
    <property type="match status" value="1"/>
</dbReference>
<evidence type="ECO:0000256" key="3">
    <source>
        <dbReference type="SAM" id="SignalP"/>
    </source>
</evidence>
<dbReference type="Proteomes" id="UP000298438">
    <property type="component" value="Unassembled WGS sequence"/>
</dbReference>
<sequence>MRAALLGVVLGSLLLPVTAAEVCRIPDDLPRPRVPHSKPNPLPVAGYQLVLSWSPHYCERRAESRAPHAGGGRGRELAVNRASWDDEFQCHDNHFTWVVHGLWPQAENTTGKDTSPRACRPSDRLPQDILRANLCTTPSVSLMQHEWSDHGTCLTDDPRQYFGAIRKLLQRFPLAAMQVTPGPTTVGAIRTAIARANPALLRPQHIGVRLDGRHLKEAYLCLDLKQAPTACSGRPPRDDLPVTVD</sequence>
<feature type="chain" id="PRO_5021438304" evidence="3">
    <location>
        <begin position="20"/>
        <end position="245"/>
    </location>
</feature>
<dbReference type="OrthoDB" id="4720638at2"/>
<dbReference type="GO" id="GO:0003723">
    <property type="term" value="F:RNA binding"/>
    <property type="evidence" value="ECO:0007669"/>
    <property type="project" value="InterPro"/>
</dbReference>
<feature type="signal peptide" evidence="3">
    <location>
        <begin position="1"/>
        <end position="19"/>
    </location>
</feature>
<dbReference type="InterPro" id="IPR001568">
    <property type="entry name" value="RNase_T2-like"/>
</dbReference>
<keyword evidence="3" id="KW-0732">Signal</keyword>
<comment type="similarity">
    <text evidence="1 2">Belongs to the RNase T2 family.</text>
</comment>
<dbReference type="AlphaFoldDB" id="A0A4Y9S172"/>
<gene>
    <name evidence="4" type="ORF">E4L96_18665</name>
</gene>
<dbReference type="Pfam" id="PF00445">
    <property type="entry name" value="Ribonuclease_T2"/>
    <property type="match status" value="1"/>
</dbReference>
<organism evidence="4 5">
    <name type="scientific">Zemynaea arenosa</name>
    <dbReference type="NCBI Taxonomy" id="2561931"/>
    <lineage>
        <taxon>Bacteria</taxon>
        <taxon>Pseudomonadati</taxon>
        <taxon>Pseudomonadota</taxon>
        <taxon>Betaproteobacteria</taxon>
        <taxon>Burkholderiales</taxon>
        <taxon>Oxalobacteraceae</taxon>
        <taxon>Telluria group</taxon>
        <taxon>Zemynaea</taxon>
    </lineage>
</organism>
<evidence type="ECO:0000313" key="5">
    <source>
        <dbReference type="Proteomes" id="UP000298438"/>
    </source>
</evidence>
<dbReference type="PROSITE" id="PS00530">
    <property type="entry name" value="RNASE_T2_1"/>
    <property type="match status" value="1"/>
</dbReference>
<reference evidence="4 5" key="1">
    <citation type="submission" date="2019-03" db="EMBL/GenBank/DDBJ databases">
        <title>Draft Genome Sequence of Massilia arenosa sp. nov., a Novel Massilia Species Isolated from a Sandy-loam Maize Soil.</title>
        <authorList>
            <person name="Raths R."/>
            <person name="Peta V."/>
            <person name="Bucking H."/>
        </authorList>
    </citation>
    <scope>NUCLEOTIDE SEQUENCE [LARGE SCALE GENOMIC DNA]</scope>
    <source>
        <strain evidence="4 5">MC02</strain>
    </source>
</reference>
<dbReference type="GO" id="GO:0033897">
    <property type="term" value="F:ribonuclease T2 activity"/>
    <property type="evidence" value="ECO:0007669"/>
    <property type="project" value="InterPro"/>
</dbReference>
<keyword evidence="5" id="KW-1185">Reference proteome</keyword>
<protein>
    <submittedName>
        <fullName evidence="4">Uncharacterized protein</fullName>
    </submittedName>
</protein>
<dbReference type="Gene3D" id="3.90.730.10">
    <property type="entry name" value="Ribonuclease T2-like"/>
    <property type="match status" value="1"/>
</dbReference>
<dbReference type="GO" id="GO:0006401">
    <property type="term" value="P:RNA catabolic process"/>
    <property type="evidence" value="ECO:0007669"/>
    <property type="project" value="TreeGrafter"/>
</dbReference>
<dbReference type="EMBL" id="SPVF01000237">
    <property type="protein sequence ID" value="TFW14893.1"/>
    <property type="molecule type" value="Genomic_DNA"/>
</dbReference>
<dbReference type="PANTHER" id="PTHR11240:SF22">
    <property type="entry name" value="RIBONUCLEASE T2"/>
    <property type="match status" value="1"/>
</dbReference>